<sequence length="427" mass="46046">MIALDRFALFSNWIILSGAVLGVLISQGYIRRQGLQAAEFYALLIYATVGLMVMAAARDLIVIFLGLEIMSIAAYVLAAINRRDPRSAEAGLKYFLLGAFSTGFFLYGIALVYGATGSTHIEVIADSVASGNAHGALLVFGIVLLAVGFSFKVSVIPFHMWTPDVYEGAPTPVTAFMSVAVKAGAFLAFFRVFSVAFEGAYEVWWTILWWLAVLTMVFGNLVATVQVSVKRMLAYSGIAHAGYLMVAIVVANSTASAGLLFYLLTYTLMNIGAFAIVILVSGEGEDRLEIEDYAGFGWRQPLLGVLLTVFLLSLAGFPGTGGFMAKVYLLQGAMEANFVYLSVILVLTTVASYWYYLRVAWFMWMKDAPPDVAVEPIQVPFAMRVALIACVVLILYLGVFPGATLALARSSVSVLSALGPELIGLVP</sequence>
<dbReference type="EMBL" id="UINC01001016">
    <property type="protein sequence ID" value="SUZ67591.1"/>
    <property type="molecule type" value="Genomic_DNA"/>
</dbReference>
<feature type="domain" description="NADH:quinone oxidoreductase/Mrp antiporter transmembrane" evidence="6">
    <location>
        <begin position="57"/>
        <end position="350"/>
    </location>
</feature>
<feature type="transmembrane region" description="Helical" evidence="5">
    <location>
        <begin position="135"/>
        <end position="161"/>
    </location>
</feature>
<accession>A0A381PKS0</accession>
<dbReference type="InterPro" id="IPR001750">
    <property type="entry name" value="ND/Mrp_TM"/>
</dbReference>
<evidence type="ECO:0000256" key="2">
    <source>
        <dbReference type="ARBA" id="ARBA00022692"/>
    </source>
</evidence>
<evidence type="ECO:0000256" key="3">
    <source>
        <dbReference type="ARBA" id="ARBA00022989"/>
    </source>
</evidence>
<organism evidence="7">
    <name type="scientific">marine metagenome</name>
    <dbReference type="NCBI Taxonomy" id="408172"/>
    <lineage>
        <taxon>unclassified sequences</taxon>
        <taxon>metagenomes</taxon>
        <taxon>ecological metagenomes</taxon>
    </lineage>
</organism>
<feature type="transmembrane region" description="Helical" evidence="5">
    <location>
        <begin position="259"/>
        <end position="281"/>
    </location>
</feature>
<dbReference type="Pfam" id="PF00361">
    <property type="entry name" value="Proton_antipo_M"/>
    <property type="match status" value="1"/>
</dbReference>
<dbReference type="InterPro" id="IPR010096">
    <property type="entry name" value="NADH-Q_OxRdtase_suN/2"/>
</dbReference>
<feature type="transmembrane region" description="Helical" evidence="5">
    <location>
        <begin position="37"/>
        <end position="55"/>
    </location>
</feature>
<proteinExistence type="inferred from homology"/>
<evidence type="ECO:0000256" key="1">
    <source>
        <dbReference type="ARBA" id="ARBA00004141"/>
    </source>
</evidence>
<feature type="transmembrane region" description="Helical" evidence="5">
    <location>
        <begin position="337"/>
        <end position="356"/>
    </location>
</feature>
<keyword evidence="4 5" id="KW-0472">Membrane</keyword>
<feature type="transmembrane region" description="Helical" evidence="5">
    <location>
        <begin position="385"/>
        <end position="408"/>
    </location>
</feature>
<comment type="subcellular location">
    <subcellularLocation>
        <location evidence="1">Membrane</location>
        <topology evidence="1">Multi-pass membrane protein</topology>
    </subcellularLocation>
</comment>
<dbReference type="PANTHER" id="PTHR22773">
    <property type="entry name" value="NADH DEHYDROGENASE"/>
    <property type="match status" value="1"/>
</dbReference>
<dbReference type="HAMAP" id="MF_00445">
    <property type="entry name" value="NDH1_NuoN_1"/>
    <property type="match status" value="1"/>
</dbReference>
<dbReference type="GO" id="GO:0016020">
    <property type="term" value="C:membrane"/>
    <property type="evidence" value="ECO:0007669"/>
    <property type="project" value="UniProtKB-SubCell"/>
</dbReference>
<feature type="transmembrane region" description="Helical" evidence="5">
    <location>
        <begin position="61"/>
        <end position="80"/>
    </location>
</feature>
<feature type="transmembrane region" description="Helical" evidence="5">
    <location>
        <begin position="302"/>
        <end position="325"/>
    </location>
</feature>
<protein>
    <recommendedName>
        <fullName evidence="6">NADH:quinone oxidoreductase/Mrp antiporter transmembrane domain-containing protein</fullName>
    </recommendedName>
</protein>
<evidence type="ECO:0000313" key="7">
    <source>
        <dbReference type="EMBL" id="SUZ67591.1"/>
    </source>
</evidence>
<evidence type="ECO:0000259" key="6">
    <source>
        <dbReference type="Pfam" id="PF00361"/>
    </source>
</evidence>
<reference evidence="7" key="1">
    <citation type="submission" date="2018-05" db="EMBL/GenBank/DDBJ databases">
        <authorList>
            <person name="Lanie J.A."/>
            <person name="Ng W.-L."/>
            <person name="Kazmierczak K.M."/>
            <person name="Andrzejewski T.M."/>
            <person name="Davidsen T.M."/>
            <person name="Wayne K.J."/>
            <person name="Tettelin H."/>
            <person name="Glass J.I."/>
            <person name="Rusch D."/>
            <person name="Podicherti R."/>
            <person name="Tsui H.-C.T."/>
            <person name="Winkler M.E."/>
        </authorList>
    </citation>
    <scope>NUCLEOTIDE SEQUENCE</scope>
</reference>
<feature type="transmembrane region" description="Helical" evidence="5">
    <location>
        <begin position="173"/>
        <end position="197"/>
    </location>
</feature>
<evidence type="ECO:0000256" key="4">
    <source>
        <dbReference type="ARBA" id="ARBA00023136"/>
    </source>
</evidence>
<dbReference type="NCBIfam" id="TIGR01770">
    <property type="entry name" value="NDH_I_N"/>
    <property type="match status" value="1"/>
</dbReference>
<gene>
    <name evidence="7" type="ORF">METZ01_LOCUS20445</name>
</gene>
<dbReference type="GO" id="GO:0008137">
    <property type="term" value="F:NADH dehydrogenase (ubiquinone) activity"/>
    <property type="evidence" value="ECO:0007669"/>
    <property type="project" value="InterPro"/>
</dbReference>
<dbReference type="AlphaFoldDB" id="A0A381PKS0"/>
<keyword evidence="2 5" id="KW-0812">Transmembrane</keyword>
<name>A0A381PKS0_9ZZZZ</name>
<feature type="transmembrane region" description="Helical" evidence="5">
    <location>
        <begin position="203"/>
        <end position="225"/>
    </location>
</feature>
<keyword evidence="3 5" id="KW-1133">Transmembrane helix</keyword>
<dbReference type="GO" id="GO:0042773">
    <property type="term" value="P:ATP synthesis coupled electron transport"/>
    <property type="evidence" value="ECO:0007669"/>
    <property type="project" value="InterPro"/>
</dbReference>
<evidence type="ECO:0000256" key="5">
    <source>
        <dbReference type="SAM" id="Phobius"/>
    </source>
</evidence>
<feature type="transmembrane region" description="Helical" evidence="5">
    <location>
        <begin position="92"/>
        <end position="115"/>
    </location>
</feature>
<feature type="transmembrane region" description="Helical" evidence="5">
    <location>
        <begin position="232"/>
        <end position="253"/>
    </location>
</feature>
<feature type="transmembrane region" description="Helical" evidence="5">
    <location>
        <begin position="6"/>
        <end position="25"/>
    </location>
</feature>